<dbReference type="EMBL" id="CAJPDQ010000005">
    <property type="protein sequence ID" value="CAF9909633.1"/>
    <property type="molecule type" value="Genomic_DNA"/>
</dbReference>
<feature type="repeat" description="WD" evidence="4">
    <location>
        <begin position="519"/>
        <end position="558"/>
    </location>
</feature>
<dbReference type="CDD" id="cd00200">
    <property type="entry name" value="WD40"/>
    <property type="match status" value="1"/>
</dbReference>
<comment type="caution">
    <text evidence="6">The sequence shown here is derived from an EMBL/GenBank/DDBJ whole genome shotgun (WGS) entry which is preliminary data.</text>
</comment>
<accession>A0A8H3EQA1</accession>
<gene>
    <name evidence="6" type="ORF">GOMPHAMPRED_006826</name>
</gene>
<dbReference type="OrthoDB" id="19711at2759"/>
<keyword evidence="2 4" id="KW-0853">WD repeat</keyword>
<dbReference type="InterPro" id="IPR015943">
    <property type="entry name" value="WD40/YVTN_repeat-like_dom_sf"/>
</dbReference>
<sequence>MASDASLSGSTPIRCTSTRHTISVSEDATSSHRAQRYLGNIRRRPSVAAMTAFLSSSPIKNIHNSWNTVSGSARKKVQGRSETINLVSDEYRSPPRRPSAPFVNIGKGLFRHKSRSDGLVDDAEEICYNGDEYNSTSKGKWLQKLTNTFRRDRTSSTGDVDDILISDPFFSPGVFDPLQGADGTTRWHYRGGAAARAAAAAQNEASSSSFGGYRRDMCRPRVPQNDSESGIWVDLHDNSDTEETGSIMIRLDPASVLPAEIFAHCLSFLDAKSLTEAELVCKRWHCTSNSRSMWRNLFGSEFGRASTSPREISQSGGLGYGTLRLDQEWKKMWKARKALQQRWNDGCAAAIYLEGHTDTVYCVQFDERKIITGSRDRTLRVWDIKTLQCVKVIGNPKPSGQTHANQPLTPITRGHTPLATIIPRNSQAAVPVLQSCPELTHQGSVLCLQFDSETLVTGSSDTTVLVWDIRTEYTPIKCLQRHTAGVLDVCFDSHYIVSCSKDTTICLWDRHTGELVRQLSGHRGPVNAVQLRGDLIVSASGDGIAKLWNITSGLCIKEFSSRDRGLACVEFSPDCRYIYAGGNDQSIYQFDATTRELVREFKGHRNLVRSLHLDPLNHRIVSGSYDHSIQVYNTQVGDLMCDFAGWTTSWILSAKVDYRRIVATSQDRRVVLIDFGLGVRDIELLRGYEEREDLDV</sequence>
<dbReference type="InterPro" id="IPR001810">
    <property type="entry name" value="F-box_dom"/>
</dbReference>
<keyword evidence="7" id="KW-1185">Reference proteome</keyword>
<dbReference type="SUPFAM" id="SSF81383">
    <property type="entry name" value="F-box domain"/>
    <property type="match status" value="1"/>
</dbReference>
<dbReference type="InterPro" id="IPR001680">
    <property type="entry name" value="WD40_rpt"/>
</dbReference>
<protein>
    <recommendedName>
        <fullName evidence="5">F-box domain-containing protein</fullName>
    </recommendedName>
</protein>
<comment type="similarity">
    <text evidence="1">Belongs to the WD repeat MET30/SCONB/SCON-2 family.</text>
</comment>
<dbReference type="PROSITE" id="PS50082">
    <property type="entry name" value="WD_REPEATS_2"/>
    <property type="match status" value="5"/>
</dbReference>
<dbReference type="Pfam" id="PF00400">
    <property type="entry name" value="WD40"/>
    <property type="match status" value="6"/>
</dbReference>
<dbReference type="PANTHER" id="PTHR19879:SF9">
    <property type="entry name" value="TRANSCRIPTION INITIATION FACTOR TFIID SUBUNIT 5"/>
    <property type="match status" value="1"/>
</dbReference>
<keyword evidence="3" id="KW-0677">Repeat</keyword>
<dbReference type="InterPro" id="IPR020472">
    <property type="entry name" value="WD40_PAC1"/>
</dbReference>
<dbReference type="Gene3D" id="1.20.1280.50">
    <property type="match status" value="1"/>
</dbReference>
<proteinExistence type="inferred from homology"/>
<dbReference type="PRINTS" id="PR00320">
    <property type="entry name" value="GPROTEINBRPT"/>
</dbReference>
<dbReference type="PANTHER" id="PTHR19879">
    <property type="entry name" value="TRANSCRIPTION INITIATION FACTOR TFIID"/>
    <property type="match status" value="1"/>
</dbReference>
<feature type="domain" description="F-box" evidence="5">
    <location>
        <begin position="251"/>
        <end position="297"/>
    </location>
</feature>
<dbReference type="AlphaFoldDB" id="A0A8H3EQA1"/>
<dbReference type="SMART" id="SM00256">
    <property type="entry name" value="FBOX"/>
    <property type="match status" value="1"/>
</dbReference>
<dbReference type="InterPro" id="IPR036047">
    <property type="entry name" value="F-box-like_dom_sf"/>
</dbReference>
<reference evidence="6" key="1">
    <citation type="submission" date="2021-03" db="EMBL/GenBank/DDBJ databases">
        <authorList>
            <person name="Tagirdzhanova G."/>
        </authorList>
    </citation>
    <scope>NUCLEOTIDE SEQUENCE</scope>
</reference>
<organism evidence="6 7">
    <name type="scientific">Gomphillus americanus</name>
    <dbReference type="NCBI Taxonomy" id="1940652"/>
    <lineage>
        <taxon>Eukaryota</taxon>
        <taxon>Fungi</taxon>
        <taxon>Dikarya</taxon>
        <taxon>Ascomycota</taxon>
        <taxon>Pezizomycotina</taxon>
        <taxon>Lecanoromycetes</taxon>
        <taxon>OSLEUM clade</taxon>
        <taxon>Ostropomycetidae</taxon>
        <taxon>Ostropales</taxon>
        <taxon>Graphidaceae</taxon>
        <taxon>Gomphilloideae</taxon>
        <taxon>Gomphillus</taxon>
    </lineage>
</organism>
<evidence type="ECO:0000313" key="7">
    <source>
        <dbReference type="Proteomes" id="UP000664169"/>
    </source>
</evidence>
<dbReference type="InterPro" id="IPR019775">
    <property type="entry name" value="WD40_repeat_CS"/>
</dbReference>
<dbReference type="Proteomes" id="UP000664169">
    <property type="component" value="Unassembled WGS sequence"/>
</dbReference>
<feature type="repeat" description="WD" evidence="4">
    <location>
        <begin position="353"/>
        <end position="392"/>
    </location>
</feature>
<evidence type="ECO:0000313" key="6">
    <source>
        <dbReference type="EMBL" id="CAF9909633.1"/>
    </source>
</evidence>
<dbReference type="SUPFAM" id="SSF50978">
    <property type="entry name" value="WD40 repeat-like"/>
    <property type="match status" value="1"/>
</dbReference>
<evidence type="ECO:0000256" key="3">
    <source>
        <dbReference type="ARBA" id="ARBA00022737"/>
    </source>
</evidence>
<evidence type="ECO:0000256" key="2">
    <source>
        <dbReference type="ARBA" id="ARBA00022574"/>
    </source>
</evidence>
<evidence type="ECO:0000259" key="5">
    <source>
        <dbReference type="PROSITE" id="PS50181"/>
    </source>
</evidence>
<feature type="repeat" description="WD" evidence="4">
    <location>
        <begin position="438"/>
        <end position="471"/>
    </location>
</feature>
<feature type="repeat" description="WD" evidence="4">
    <location>
        <begin position="601"/>
        <end position="642"/>
    </location>
</feature>
<name>A0A8H3EQA1_9LECA</name>
<dbReference type="PROSITE" id="PS50294">
    <property type="entry name" value="WD_REPEATS_REGION"/>
    <property type="match status" value="4"/>
</dbReference>
<dbReference type="InterPro" id="IPR036322">
    <property type="entry name" value="WD40_repeat_dom_sf"/>
</dbReference>
<feature type="repeat" description="WD" evidence="4">
    <location>
        <begin position="479"/>
        <end position="518"/>
    </location>
</feature>
<dbReference type="PROSITE" id="PS50181">
    <property type="entry name" value="FBOX"/>
    <property type="match status" value="1"/>
</dbReference>
<dbReference type="SMART" id="SM00320">
    <property type="entry name" value="WD40"/>
    <property type="match status" value="6"/>
</dbReference>
<dbReference type="Gene3D" id="2.130.10.10">
    <property type="entry name" value="YVTN repeat-like/Quinoprotein amine dehydrogenase"/>
    <property type="match status" value="3"/>
</dbReference>
<dbReference type="Pfam" id="PF12937">
    <property type="entry name" value="F-box-like"/>
    <property type="match status" value="1"/>
</dbReference>
<dbReference type="PROSITE" id="PS00678">
    <property type="entry name" value="WD_REPEATS_1"/>
    <property type="match status" value="3"/>
</dbReference>
<evidence type="ECO:0000256" key="1">
    <source>
        <dbReference type="ARBA" id="ARBA00007968"/>
    </source>
</evidence>
<evidence type="ECO:0000256" key="4">
    <source>
        <dbReference type="PROSITE-ProRule" id="PRU00221"/>
    </source>
</evidence>